<dbReference type="InterPro" id="IPR002053">
    <property type="entry name" value="Glyco_hydro_25"/>
</dbReference>
<evidence type="ECO:0000313" key="3">
    <source>
        <dbReference type="EMBL" id="SSW72522.1"/>
    </source>
</evidence>
<dbReference type="SUPFAM" id="SSF51445">
    <property type="entry name" value="(Trans)glycosidases"/>
    <property type="match status" value="1"/>
</dbReference>
<dbReference type="EMBL" id="UFQC01000039">
    <property type="protein sequence ID" value="SSW72522.1"/>
    <property type="molecule type" value="Genomic_DNA"/>
</dbReference>
<reference evidence="4 6" key="2">
    <citation type="submission" date="2024-03" db="EMBL/GenBank/DDBJ databases">
        <title>Reference genomes for the five species model microbial community.</title>
        <authorList>
            <person name="Padfield D."/>
        </authorList>
    </citation>
    <scope>NUCLEOTIDE SEQUENCE [LARGE SCALE GENOMIC DNA]</scope>
    <source>
        <strain evidence="4 6">AB1</strain>
    </source>
</reference>
<evidence type="ECO:0000313" key="6">
    <source>
        <dbReference type="Proteomes" id="UP001456224"/>
    </source>
</evidence>
<protein>
    <submittedName>
        <fullName evidence="4">GH25 family lysozyme</fullName>
    </submittedName>
    <submittedName>
        <fullName evidence="3">Lysozyme M1</fullName>
        <ecNumber evidence="3">3.2.1.17</ecNumber>
    </submittedName>
</protein>
<dbReference type="Proteomes" id="UP000289465">
    <property type="component" value="Unassembled WGS sequence"/>
</dbReference>
<reference evidence="3 5" key="1">
    <citation type="submission" date="2018-07" db="EMBL/GenBank/DDBJ databases">
        <authorList>
            <person name="Peeters C."/>
        </authorList>
    </citation>
    <scope>NUCLEOTIDE SEQUENCE [LARGE SCALE GENOMIC DNA]</scope>
    <source>
        <strain evidence="3 5">LMG 30378</strain>
    </source>
</reference>
<dbReference type="Gene3D" id="3.20.20.80">
    <property type="entry name" value="Glycosidases"/>
    <property type="match status" value="1"/>
</dbReference>
<dbReference type="PROSITE" id="PS51904">
    <property type="entry name" value="GLYCOSYL_HYDROL_F25_2"/>
    <property type="match status" value="1"/>
</dbReference>
<dbReference type="AlphaFoldDB" id="A0A446CXD8"/>
<dbReference type="EC" id="3.2.1.17" evidence="3"/>
<keyword evidence="3" id="KW-0326">Glycosidase</keyword>
<dbReference type="InterPro" id="IPR017853">
    <property type="entry name" value="GH"/>
</dbReference>
<dbReference type="OrthoDB" id="9802228at2"/>
<evidence type="ECO:0000256" key="2">
    <source>
        <dbReference type="SAM" id="SignalP"/>
    </source>
</evidence>
<evidence type="ECO:0000313" key="4">
    <source>
        <dbReference type="EMBL" id="WXR72973.1"/>
    </source>
</evidence>
<evidence type="ECO:0000313" key="5">
    <source>
        <dbReference type="Proteomes" id="UP000289465"/>
    </source>
</evidence>
<organism evidence="3 5">
    <name type="scientific">Achromobacter veterisilvae</name>
    <dbReference type="NCBI Taxonomy" id="2069367"/>
    <lineage>
        <taxon>Bacteria</taxon>
        <taxon>Pseudomonadati</taxon>
        <taxon>Pseudomonadota</taxon>
        <taxon>Betaproteobacteria</taxon>
        <taxon>Burkholderiales</taxon>
        <taxon>Alcaligenaceae</taxon>
        <taxon>Achromobacter</taxon>
    </lineage>
</organism>
<accession>A0A446CXD8</accession>
<dbReference type="GO" id="GO:0009253">
    <property type="term" value="P:peptidoglycan catabolic process"/>
    <property type="evidence" value="ECO:0007669"/>
    <property type="project" value="InterPro"/>
</dbReference>
<sequence>MLSSLRRLEAYLAAIAALFALQSAHALDTTPTESAAATSAATLGLVYLTDDLSRKDLFNEILKIDAAAGSEDPTQYFNLYNAFRFPDDVKVDAVLKTPRTNSLFGVDISHHTHSAFPIEQLRKREVHFIYMKATQGARYLDPKFSSFWTRTGNLPKGSEVHRGAFHFLSSGDGRIAPAEWGKIQGRTFVKVIKANGGLLETDMPPVVDLEWDKENSASKDRWTDRKPDEILETLMAFLSVVETELNRKPMIYTARSWWNERIGSEEKFKALSRYPLWIADYSKTSQANEIPRTINGVKWVLWQYTDSAKMAIGFNDAFDANIFKGEPATFYTLLGIKAFE</sequence>
<dbReference type="Pfam" id="PF01183">
    <property type="entry name" value="Glyco_hydro_25"/>
    <property type="match status" value="1"/>
</dbReference>
<dbReference type="RefSeq" id="WP_129245200.1">
    <property type="nucleotide sequence ID" value="NZ_CP148753.1"/>
</dbReference>
<dbReference type="GO" id="GO:0016052">
    <property type="term" value="P:carbohydrate catabolic process"/>
    <property type="evidence" value="ECO:0007669"/>
    <property type="project" value="TreeGrafter"/>
</dbReference>
<gene>
    <name evidence="3" type="primary">acm_1</name>
    <name evidence="3" type="ORF">AVE30378_05210</name>
    <name evidence="4" type="ORF">WHX56_25545</name>
</gene>
<dbReference type="PANTHER" id="PTHR34135:SF2">
    <property type="entry name" value="LYSOZYME"/>
    <property type="match status" value="1"/>
</dbReference>
<keyword evidence="2" id="KW-0732">Signal</keyword>
<dbReference type="Proteomes" id="UP001456224">
    <property type="component" value="Chromosome"/>
</dbReference>
<dbReference type="PANTHER" id="PTHR34135">
    <property type="entry name" value="LYSOZYME"/>
    <property type="match status" value="1"/>
</dbReference>
<dbReference type="EMBL" id="CP148753">
    <property type="protein sequence ID" value="WXR72973.1"/>
    <property type="molecule type" value="Genomic_DNA"/>
</dbReference>
<name>A0A446CXD8_9BURK</name>
<keyword evidence="3" id="KW-0378">Hydrolase</keyword>
<keyword evidence="6" id="KW-1185">Reference proteome</keyword>
<feature type="chain" id="PRO_5019010666" evidence="2">
    <location>
        <begin position="27"/>
        <end position="340"/>
    </location>
</feature>
<evidence type="ECO:0000256" key="1">
    <source>
        <dbReference type="ARBA" id="ARBA00010646"/>
    </source>
</evidence>
<dbReference type="GO" id="GO:0016998">
    <property type="term" value="P:cell wall macromolecule catabolic process"/>
    <property type="evidence" value="ECO:0007669"/>
    <property type="project" value="InterPro"/>
</dbReference>
<feature type="signal peptide" evidence="2">
    <location>
        <begin position="1"/>
        <end position="26"/>
    </location>
</feature>
<dbReference type="GO" id="GO:0003796">
    <property type="term" value="F:lysozyme activity"/>
    <property type="evidence" value="ECO:0007669"/>
    <property type="project" value="UniProtKB-EC"/>
</dbReference>
<comment type="similarity">
    <text evidence="1">Belongs to the glycosyl hydrolase 25 family.</text>
</comment>
<proteinExistence type="inferred from homology"/>